<gene>
    <name evidence="1" type="ORF">KKC1_07730</name>
</gene>
<dbReference type="Proteomes" id="UP000197032">
    <property type="component" value="Unassembled WGS sequence"/>
</dbReference>
<dbReference type="AlphaFoldDB" id="A0A1Z5HQ03"/>
<evidence type="ECO:0000313" key="1">
    <source>
        <dbReference type="EMBL" id="GAW91612.1"/>
    </source>
</evidence>
<proteinExistence type="predicted"/>
<sequence>MVLGLLPRESRSLPETYYFINPPCLKQGGLFYIEVVALN</sequence>
<reference evidence="2" key="1">
    <citation type="journal article" date="2017" name="Appl. Environ. Microbiol.">
        <title>Genomic analysis of Calderihabitans maritimus KKC1, a thermophilic hydrogenogenic carboxydotrophic bacterium isolated from marine sediment.</title>
        <authorList>
            <person name="Omae K."/>
            <person name="Yoneda Y."/>
            <person name="Fukuyama Y."/>
            <person name="Yoshida T."/>
            <person name="Sako Y."/>
        </authorList>
    </citation>
    <scope>NUCLEOTIDE SEQUENCE [LARGE SCALE GENOMIC DNA]</scope>
    <source>
        <strain evidence="2">KKC1</strain>
    </source>
</reference>
<dbReference type="EMBL" id="BDGJ01000023">
    <property type="protein sequence ID" value="GAW91612.1"/>
    <property type="molecule type" value="Genomic_DNA"/>
</dbReference>
<accession>A0A1Z5HQ03</accession>
<keyword evidence="2" id="KW-1185">Reference proteome</keyword>
<organism evidence="1 2">
    <name type="scientific">Calderihabitans maritimus</name>
    <dbReference type="NCBI Taxonomy" id="1246530"/>
    <lineage>
        <taxon>Bacteria</taxon>
        <taxon>Bacillati</taxon>
        <taxon>Bacillota</taxon>
        <taxon>Clostridia</taxon>
        <taxon>Neomoorellales</taxon>
        <taxon>Calderihabitantaceae</taxon>
        <taxon>Calderihabitans</taxon>
    </lineage>
</organism>
<protein>
    <submittedName>
        <fullName evidence="1">Uncharacterized protein</fullName>
    </submittedName>
</protein>
<name>A0A1Z5HQ03_9FIRM</name>
<comment type="caution">
    <text evidence="1">The sequence shown here is derived from an EMBL/GenBank/DDBJ whole genome shotgun (WGS) entry which is preliminary data.</text>
</comment>
<evidence type="ECO:0000313" key="2">
    <source>
        <dbReference type="Proteomes" id="UP000197032"/>
    </source>
</evidence>